<protein>
    <submittedName>
        <fullName evidence="1">Uncharacterized protein</fullName>
    </submittedName>
</protein>
<dbReference type="EMBL" id="FOKK01000001">
    <property type="protein sequence ID" value="SFA76049.1"/>
    <property type="molecule type" value="Genomic_DNA"/>
</dbReference>
<dbReference type="STRING" id="237018.SAMN04489723_101207"/>
<evidence type="ECO:0000313" key="2">
    <source>
        <dbReference type="Proteomes" id="UP000198790"/>
    </source>
</evidence>
<evidence type="ECO:0000313" key="1">
    <source>
        <dbReference type="EMBL" id="SFA76049.1"/>
    </source>
</evidence>
<proteinExistence type="predicted"/>
<organism evidence="1 2">
    <name type="scientific">Algoriphagus aquimarinus</name>
    <dbReference type="NCBI Taxonomy" id="237018"/>
    <lineage>
        <taxon>Bacteria</taxon>
        <taxon>Pseudomonadati</taxon>
        <taxon>Bacteroidota</taxon>
        <taxon>Cytophagia</taxon>
        <taxon>Cytophagales</taxon>
        <taxon>Cyclobacteriaceae</taxon>
        <taxon>Algoriphagus</taxon>
    </lineage>
</organism>
<keyword evidence="2" id="KW-1185">Reference proteome</keyword>
<gene>
    <name evidence="1" type="ORF">SAMN04489723_101207</name>
</gene>
<dbReference type="Proteomes" id="UP000198790">
    <property type="component" value="Unassembled WGS sequence"/>
</dbReference>
<name>A0A1I0VHU1_9BACT</name>
<sequence>MQVVPTIKMNKLILITLTILLLTNQVCFGQTYSDIIEDNEIISFLTWEVNSTDRYSEEPLLSLKRKIDPKIISWDSLNFIKPDSLPEHDFLVSFTYLFQEKNVLDTIFKDEDKEYLFEQFKASKDSTWQSKIPKATISNRKNKRRSNRYYYSIPLFSKDKNYVIIKREYYCGSLCAHGGYFIYRTLNENSWELVKVINGWMS</sequence>
<dbReference type="AlphaFoldDB" id="A0A1I0VHU1"/>
<reference evidence="1 2" key="1">
    <citation type="submission" date="2016-10" db="EMBL/GenBank/DDBJ databases">
        <authorList>
            <person name="de Groot N.N."/>
        </authorList>
    </citation>
    <scope>NUCLEOTIDE SEQUENCE [LARGE SCALE GENOMIC DNA]</scope>
    <source>
        <strain evidence="1 2">DSM 23399</strain>
    </source>
</reference>
<accession>A0A1I0VHU1</accession>